<accession>A0ABY3NGP7</accession>
<dbReference type="EMBL" id="VNHK01000006">
    <property type="protein sequence ID" value="TYO91994.1"/>
    <property type="molecule type" value="Genomic_DNA"/>
</dbReference>
<sequence length="152" mass="18181">MWYKVDFRKFGLLLCPPFLRGDIYSVFISVICITLEKLHDIFLETRDYNIERAVHNSQLCHLRGLLNDKFDSDRRITIEDPINKEETYIYTDSENKPKYLGELILYPASEFSDDQVDFIVKVPIALKDYYDQIYNTVDYYRLASKRFRIELV</sequence>
<gene>
    <name evidence="1" type="ORF">LX74_02245</name>
</gene>
<reference evidence="1 2" key="1">
    <citation type="submission" date="2019-07" db="EMBL/GenBank/DDBJ databases">
        <title>Genomic Encyclopedia of Archaeal and Bacterial Type Strains, Phase II (KMG-II): from individual species to whole genera.</title>
        <authorList>
            <person name="Goeker M."/>
        </authorList>
    </citation>
    <scope>NUCLEOTIDE SEQUENCE [LARGE SCALE GENOMIC DNA]</scope>
    <source>
        <strain evidence="1 2">DSM 14571</strain>
    </source>
</reference>
<keyword evidence="2" id="KW-1185">Reference proteome</keyword>
<evidence type="ECO:0000313" key="2">
    <source>
        <dbReference type="Proteomes" id="UP000324513"/>
    </source>
</evidence>
<organism evidence="1 2">
    <name type="scientific">Elizabethkingia miricola</name>
    <name type="common">Chryseobacterium miricola</name>
    <dbReference type="NCBI Taxonomy" id="172045"/>
    <lineage>
        <taxon>Bacteria</taxon>
        <taxon>Pseudomonadati</taxon>
        <taxon>Bacteroidota</taxon>
        <taxon>Flavobacteriia</taxon>
        <taxon>Flavobacteriales</taxon>
        <taxon>Weeksellaceae</taxon>
        <taxon>Elizabethkingia</taxon>
    </lineage>
</organism>
<name>A0ABY3NGP7_ELIMR</name>
<proteinExistence type="predicted"/>
<dbReference type="Proteomes" id="UP000324513">
    <property type="component" value="Unassembled WGS sequence"/>
</dbReference>
<dbReference type="RefSeq" id="WP_065082384.1">
    <property type="nucleotide sequence ID" value="NZ_FLSS01000012.1"/>
</dbReference>
<evidence type="ECO:0000313" key="1">
    <source>
        <dbReference type="EMBL" id="TYO91994.1"/>
    </source>
</evidence>
<protein>
    <submittedName>
        <fullName evidence="1">Uncharacterized protein</fullName>
    </submittedName>
</protein>
<comment type="caution">
    <text evidence="1">The sequence shown here is derived from an EMBL/GenBank/DDBJ whole genome shotgun (WGS) entry which is preliminary data.</text>
</comment>